<reference evidence="5" key="1">
    <citation type="submission" date="2025-08" db="UniProtKB">
        <authorList>
            <consortium name="RefSeq"/>
        </authorList>
    </citation>
    <scope>IDENTIFICATION</scope>
    <source>
        <tissue evidence="5">Whole sample</tissue>
    </source>
</reference>
<dbReference type="InterPro" id="IPR008979">
    <property type="entry name" value="Galactose-bd-like_sf"/>
</dbReference>
<feature type="compositionally biased region" description="Low complexity" evidence="2">
    <location>
        <begin position="15"/>
        <end position="31"/>
    </location>
</feature>
<proteinExistence type="predicted"/>
<feature type="region of interest" description="Disordered" evidence="2">
    <location>
        <begin position="1"/>
        <end position="105"/>
    </location>
</feature>
<dbReference type="KEGG" id="cvn:111114650"/>
<keyword evidence="3" id="KW-0472">Membrane</keyword>
<dbReference type="AlphaFoldDB" id="A0A8B8C0Y9"/>
<feature type="compositionally biased region" description="Polar residues" evidence="2">
    <location>
        <begin position="35"/>
        <end position="44"/>
    </location>
</feature>
<evidence type="ECO:0000256" key="3">
    <source>
        <dbReference type="SAM" id="Phobius"/>
    </source>
</evidence>
<gene>
    <name evidence="5" type="primary">LOC111114650</name>
</gene>
<keyword evidence="4" id="KW-1185">Reference proteome</keyword>
<keyword evidence="3" id="KW-0812">Transmembrane</keyword>
<protein>
    <submittedName>
        <fullName evidence="5">Multiple epidermal growth factor-like domains protein 10 isoform X1</fullName>
    </submittedName>
</protein>
<dbReference type="PANTHER" id="PTHR24043:SF8">
    <property type="entry name" value="EGF-LIKE DOMAIN-CONTAINING PROTEIN"/>
    <property type="match status" value="1"/>
</dbReference>
<dbReference type="GeneID" id="111114650"/>
<dbReference type="GO" id="GO:0005044">
    <property type="term" value="F:scavenger receptor activity"/>
    <property type="evidence" value="ECO:0007669"/>
    <property type="project" value="InterPro"/>
</dbReference>
<feature type="transmembrane region" description="Helical" evidence="3">
    <location>
        <begin position="409"/>
        <end position="432"/>
    </location>
</feature>
<accession>A0A8B8C0Y9</accession>
<dbReference type="InterPro" id="IPR042635">
    <property type="entry name" value="MEGF10/SREC1/2-like"/>
</dbReference>
<evidence type="ECO:0000256" key="2">
    <source>
        <dbReference type="SAM" id="MobiDB-lite"/>
    </source>
</evidence>
<evidence type="ECO:0000256" key="1">
    <source>
        <dbReference type="ARBA" id="ARBA00022536"/>
    </source>
</evidence>
<sequence>MMSTSSRGRRRARRPSAAAGSAAQEMAQASEHPLTDSTSDSGQPQLVEEVTQRVLQALAEVNQKGKKRSQGRQGANSKKKRQRTPSTSENIALKKPAYQQYPYTGPGPANHLVEASNAVDGFKTNLSVWGGQCVLSDNDKQTATWWVNLTSILSIHHVTIYYRTEVYGWGPHSSFPSRFLGFSVYVSNTTDILQGTLCYKDTNFTLESVSPMFNATCPLHGQYVIFYNERLTGVTYPDGYSAFAYNELCEVEVYGCLTPGQNGPDCSTTCPDSNCRYCHNETGSCLRCKPGYHGHRCELECVNGQYGDGCENVCGQCADFSQCHHVNGVCLSGCNPGYTGKGCTQTCEPGTYGYECGEKCGQCEDQSKCFHTNGLCLTGCRNGYHGDLCKTLESPKALCDVSNSWQSSFYGVLMVLVLAVIWIGFLMVYIVILRKLKRRTSNNNIQMENSNSYITHIETDDHVIVSESYMELRNFRNDQDNYESIDFI</sequence>
<dbReference type="SUPFAM" id="SSF49785">
    <property type="entry name" value="Galactose-binding domain-like"/>
    <property type="match status" value="1"/>
</dbReference>
<dbReference type="Gene3D" id="2.60.120.260">
    <property type="entry name" value="Galactose-binding domain-like"/>
    <property type="match status" value="1"/>
</dbReference>
<keyword evidence="3" id="KW-1133">Transmembrane helix</keyword>
<dbReference type="Proteomes" id="UP000694844">
    <property type="component" value="Chromosome 9"/>
</dbReference>
<name>A0A8B8C0Y9_CRAVI</name>
<organism evidence="4 5">
    <name type="scientific">Crassostrea virginica</name>
    <name type="common">Eastern oyster</name>
    <dbReference type="NCBI Taxonomy" id="6565"/>
    <lineage>
        <taxon>Eukaryota</taxon>
        <taxon>Metazoa</taxon>
        <taxon>Spiralia</taxon>
        <taxon>Lophotrochozoa</taxon>
        <taxon>Mollusca</taxon>
        <taxon>Bivalvia</taxon>
        <taxon>Autobranchia</taxon>
        <taxon>Pteriomorphia</taxon>
        <taxon>Ostreida</taxon>
        <taxon>Ostreoidea</taxon>
        <taxon>Ostreidae</taxon>
        <taxon>Crassostrea</taxon>
    </lineage>
</organism>
<evidence type="ECO:0000313" key="4">
    <source>
        <dbReference type="Proteomes" id="UP000694844"/>
    </source>
</evidence>
<dbReference type="RefSeq" id="XP_022308759.1">
    <property type="nucleotide sequence ID" value="XM_022453051.1"/>
</dbReference>
<evidence type="ECO:0000313" key="5">
    <source>
        <dbReference type="RefSeq" id="XP_022308759.1"/>
    </source>
</evidence>
<dbReference type="PANTHER" id="PTHR24043">
    <property type="entry name" value="SCAVENGER RECEPTOR CLASS F"/>
    <property type="match status" value="1"/>
</dbReference>
<keyword evidence="1" id="KW-0245">EGF-like domain</keyword>
<dbReference type="OrthoDB" id="27819at2759"/>